<keyword evidence="3" id="KW-1185">Reference proteome</keyword>
<feature type="region of interest" description="Disordered" evidence="1">
    <location>
        <begin position="1"/>
        <end position="103"/>
    </location>
</feature>
<name>A0A3M7SYP0_BRAPC</name>
<feature type="compositionally biased region" description="Polar residues" evidence="1">
    <location>
        <begin position="73"/>
        <end position="103"/>
    </location>
</feature>
<dbReference type="AlphaFoldDB" id="A0A3M7SYP0"/>
<feature type="non-terminal residue" evidence="2">
    <location>
        <position position="144"/>
    </location>
</feature>
<proteinExistence type="predicted"/>
<organism evidence="2 3">
    <name type="scientific">Brachionus plicatilis</name>
    <name type="common">Marine rotifer</name>
    <name type="synonym">Brachionus muelleri</name>
    <dbReference type="NCBI Taxonomy" id="10195"/>
    <lineage>
        <taxon>Eukaryota</taxon>
        <taxon>Metazoa</taxon>
        <taxon>Spiralia</taxon>
        <taxon>Gnathifera</taxon>
        <taxon>Rotifera</taxon>
        <taxon>Eurotatoria</taxon>
        <taxon>Monogononta</taxon>
        <taxon>Pseudotrocha</taxon>
        <taxon>Ploima</taxon>
        <taxon>Brachionidae</taxon>
        <taxon>Brachionus</taxon>
    </lineage>
</organism>
<protein>
    <submittedName>
        <fullName evidence="2">Uncharacterized protein</fullName>
    </submittedName>
</protein>
<accession>A0A3M7SYP0</accession>
<reference evidence="2 3" key="1">
    <citation type="journal article" date="2018" name="Sci. Rep.">
        <title>Genomic signatures of local adaptation to the degree of environmental predictability in rotifers.</title>
        <authorList>
            <person name="Franch-Gras L."/>
            <person name="Hahn C."/>
            <person name="Garcia-Roger E.M."/>
            <person name="Carmona M.J."/>
            <person name="Serra M."/>
            <person name="Gomez A."/>
        </authorList>
    </citation>
    <scope>NUCLEOTIDE SEQUENCE [LARGE SCALE GENOMIC DNA]</scope>
    <source>
        <strain evidence="2">HYR1</strain>
    </source>
</reference>
<evidence type="ECO:0000313" key="3">
    <source>
        <dbReference type="Proteomes" id="UP000276133"/>
    </source>
</evidence>
<dbReference type="Proteomes" id="UP000276133">
    <property type="component" value="Unassembled WGS sequence"/>
</dbReference>
<evidence type="ECO:0000256" key="1">
    <source>
        <dbReference type="SAM" id="MobiDB-lite"/>
    </source>
</evidence>
<sequence>MGCASSKNAEDKDEMRKHSKQSPQSSLQAQNASINLNGKANKSKGSSTSNANNISGSLSQTGPAVTAAGATSADHQASAQRQNPSQNAYTSGGPATQSPSQIEQKSALLLTEFFKAVGNGELDSLKQILASVDELGGQAGPVRM</sequence>
<gene>
    <name evidence="2" type="ORF">BpHYR1_030066</name>
</gene>
<dbReference type="EMBL" id="REGN01000585">
    <property type="protein sequence ID" value="RNA40837.1"/>
    <property type="molecule type" value="Genomic_DNA"/>
</dbReference>
<feature type="compositionally biased region" description="Polar residues" evidence="1">
    <location>
        <begin position="21"/>
        <end position="63"/>
    </location>
</feature>
<comment type="caution">
    <text evidence="2">The sequence shown here is derived from an EMBL/GenBank/DDBJ whole genome shotgun (WGS) entry which is preliminary data.</text>
</comment>
<evidence type="ECO:0000313" key="2">
    <source>
        <dbReference type="EMBL" id="RNA40837.1"/>
    </source>
</evidence>